<organism evidence="10 11">
    <name type="scientific">Roseicella aquatilis</name>
    <dbReference type="NCBI Taxonomy" id="2527868"/>
    <lineage>
        <taxon>Bacteria</taxon>
        <taxon>Pseudomonadati</taxon>
        <taxon>Pseudomonadota</taxon>
        <taxon>Alphaproteobacteria</taxon>
        <taxon>Acetobacterales</taxon>
        <taxon>Roseomonadaceae</taxon>
        <taxon>Roseicella</taxon>
    </lineage>
</organism>
<evidence type="ECO:0000313" key="10">
    <source>
        <dbReference type="EMBL" id="TCZ57218.1"/>
    </source>
</evidence>
<comment type="subcellular location">
    <subcellularLocation>
        <location evidence="1">Cell inner membrane</location>
        <topology evidence="1">Multi-pass membrane protein</topology>
    </subcellularLocation>
</comment>
<evidence type="ECO:0000256" key="2">
    <source>
        <dbReference type="ARBA" id="ARBA00007555"/>
    </source>
</evidence>
<dbReference type="NCBIfam" id="TIGR00155">
    <property type="entry name" value="pqiA_fam"/>
    <property type="match status" value="1"/>
</dbReference>
<name>A0A4R4DBM7_9PROT</name>
<feature type="transmembrane region" description="Helical" evidence="9">
    <location>
        <begin position="395"/>
        <end position="416"/>
    </location>
</feature>
<feature type="transmembrane region" description="Helical" evidence="9">
    <location>
        <begin position="134"/>
        <end position="163"/>
    </location>
</feature>
<proteinExistence type="inferred from homology"/>
<dbReference type="InterPro" id="IPR005219">
    <property type="entry name" value="PqiA-like_proteobact"/>
</dbReference>
<keyword evidence="6 9" id="KW-1133">Transmembrane helix</keyword>
<comment type="caution">
    <text evidence="10">The sequence shown here is derived from an EMBL/GenBank/DDBJ whole genome shotgun (WGS) entry which is preliminary data.</text>
</comment>
<dbReference type="AlphaFoldDB" id="A0A4R4DBM7"/>
<evidence type="ECO:0000256" key="6">
    <source>
        <dbReference type="ARBA" id="ARBA00022989"/>
    </source>
</evidence>
<feature type="transmembrane region" description="Helical" evidence="9">
    <location>
        <begin position="422"/>
        <end position="442"/>
    </location>
</feature>
<feature type="transmembrane region" description="Helical" evidence="9">
    <location>
        <begin position="184"/>
        <end position="202"/>
    </location>
</feature>
<dbReference type="GO" id="GO:0005886">
    <property type="term" value="C:plasma membrane"/>
    <property type="evidence" value="ECO:0007669"/>
    <property type="project" value="UniProtKB-SubCell"/>
</dbReference>
<keyword evidence="7 9" id="KW-0472">Membrane</keyword>
<keyword evidence="11" id="KW-1185">Reference proteome</keyword>
<dbReference type="InterPro" id="IPR051800">
    <property type="entry name" value="PqiA-PqiB_transport"/>
</dbReference>
<gene>
    <name evidence="10" type="ORF">EXY23_18955</name>
</gene>
<feature type="compositionally biased region" description="Pro residues" evidence="8">
    <location>
        <begin position="28"/>
        <end position="46"/>
    </location>
</feature>
<feature type="transmembrane region" description="Helical" evidence="9">
    <location>
        <begin position="297"/>
        <end position="315"/>
    </location>
</feature>
<feature type="transmembrane region" description="Helical" evidence="9">
    <location>
        <begin position="91"/>
        <end position="114"/>
    </location>
</feature>
<feature type="transmembrane region" description="Helical" evidence="9">
    <location>
        <begin position="214"/>
        <end position="233"/>
    </location>
</feature>
<reference evidence="10 11" key="1">
    <citation type="submission" date="2019-03" db="EMBL/GenBank/DDBJ databases">
        <title>Paracraurococcus aquatilis NE82 genome sequence.</title>
        <authorList>
            <person name="Zhao Y."/>
            <person name="Du Z."/>
        </authorList>
    </citation>
    <scope>NUCLEOTIDE SEQUENCE [LARGE SCALE GENOMIC DNA]</scope>
    <source>
        <strain evidence="10 11">NE82</strain>
    </source>
</reference>
<dbReference type="PANTHER" id="PTHR30462">
    <property type="entry name" value="INTERMEMBRANE TRANSPORT PROTEIN PQIB-RELATED"/>
    <property type="match status" value="1"/>
</dbReference>
<evidence type="ECO:0000313" key="11">
    <source>
        <dbReference type="Proteomes" id="UP000295023"/>
    </source>
</evidence>
<feature type="transmembrane region" description="Helical" evidence="9">
    <location>
        <begin position="349"/>
        <end position="374"/>
    </location>
</feature>
<evidence type="ECO:0000256" key="7">
    <source>
        <dbReference type="ARBA" id="ARBA00023136"/>
    </source>
</evidence>
<sequence length="468" mass="49331">MRASFRVKGGADANLPPPGGSAARPLMPASPPAPAPPPPNPAAAPPPARLHECAGCGQVQRVPHLHPGEAARCRRCDGMLRQGRADPLGRGLALGLAALVLLGIACVATLMQVSTVGMVRATDLLEAPEAMGASGLWVLTAVVLGATVVAPVLRLSALCTVLAGLRLARPPRLLRRLFTLSERLRPWAMAEVMLLGVLIAYSKLVDLVHVDIGVALYALGLLVLLTVAAEVALDPHAVWEEMERRGVPPLRIDHHAPLRAAEGVVGCHVCGLVCLPEEHDRPCPRCGSRLHPRKPDALARAWALLIAGAILYVPANAYPVMQVIQLGAGQPSTILGGVVELMEGGLYPLAALVFVASVVVPVLKLLGLAVLLVACQRGARGRLRDRTRLYGAVNFIGRWSMIDIFMETILVALVQFGAVVRILPGPGAVAFCAVVILTMLAAESFDPRLMWDSAGANGPAAAARIRRR</sequence>
<evidence type="ECO:0000256" key="5">
    <source>
        <dbReference type="ARBA" id="ARBA00022692"/>
    </source>
</evidence>
<feature type="region of interest" description="Disordered" evidence="8">
    <location>
        <begin position="1"/>
        <end position="46"/>
    </location>
</feature>
<evidence type="ECO:0000256" key="4">
    <source>
        <dbReference type="ARBA" id="ARBA00022519"/>
    </source>
</evidence>
<evidence type="ECO:0000256" key="9">
    <source>
        <dbReference type="SAM" id="Phobius"/>
    </source>
</evidence>
<dbReference type="InterPro" id="IPR007498">
    <property type="entry name" value="PqiA-like"/>
</dbReference>
<keyword evidence="3" id="KW-1003">Cell membrane</keyword>
<dbReference type="Pfam" id="PF04403">
    <property type="entry name" value="PqiA"/>
    <property type="match status" value="2"/>
</dbReference>
<comment type="similarity">
    <text evidence="2">Belongs to the PqiA family.</text>
</comment>
<dbReference type="Proteomes" id="UP000295023">
    <property type="component" value="Unassembled WGS sequence"/>
</dbReference>
<dbReference type="EMBL" id="SKBM01000020">
    <property type="protein sequence ID" value="TCZ57218.1"/>
    <property type="molecule type" value="Genomic_DNA"/>
</dbReference>
<evidence type="ECO:0000256" key="1">
    <source>
        <dbReference type="ARBA" id="ARBA00004429"/>
    </source>
</evidence>
<keyword evidence="4" id="KW-0997">Cell inner membrane</keyword>
<accession>A0A4R4DBM7</accession>
<keyword evidence="5 9" id="KW-0812">Transmembrane</keyword>
<dbReference type="OrthoDB" id="9800207at2"/>
<dbReference type="PANTHER" id="PTHR30462:SF3">
    <property type="entry name" value="INTERMEMBRANE TRANSPORT PROTEIN PQIA"/>
    <property type="match status" value="1"/>
</dbReference>
<protein>
    <submittedName>
        <fullName evidence="10">PqiA/YebS family transporter subunit</fullName>
    </submittedName>
</protein>
<evidence type="ECO:0000256" key="8">
    <source>
        <dbReference type="SAM" id="MobiDB-lite"/>
    </source>
</evidence>
<evidence type="ECO:0000256" key="3">
    <source>
        <dbReference type="ARBA" id="ARBA00022475"/>
    </source>
</evidence>